<dbReference type="eggNOG" id="COG0526">
    <property type="taxonomic scope" value="Bacteria"/>
</dbReference>
<dbReference type="KEGG" id="nso:NIASO_00885"/>
<feature type="domain" description="Thioredoxin" evidence="1">
    <location>
        <begin position="88"/>
        <end position="225"/>
    </location>
</feature>
<dbReference type="CDD" id="cd02966">
    <property type="entry name" value="TlpA_like_family"/>
    <property type="match status" value="1"/>
</dbReference>
<organism evidence="2 3">
    <name type="scientific">Niabella soli DSM 19437</name>
    <dbReference type="NCBI Taxonomy" id="929713"/>
    <lineage>
        <taxon>Bacteria</taxon>
        <taxon>Pseudomonadati</taxon>
        <taxon>Bacteroidota</taxon>
        <taxon>Chitinophagia</taxon>
        <taxon>Chitinophagales</taxon>
        <taxon>Chitinophagaceae</taxon>
        <taxon>Niabella</taxon>
    </lineage>
</organism>
<dbReference type="InterPro" id="IPR013766">
    <property type="entry name" value="Thioredoxin_domain"/>
</dbReference>
<dbReference type="STRING" id="929713.NIASO_00885"/>
<dbReference type="Pfam" id="PF08534">
    <property type="entry name" value="Redoxin"/>
    <property type="match status" value="1"/>
</dbReference>
<proteinExistence type="predicted"/>
<protein>
    <submittedName>
        <fullName evidence="2">Redoxin</fullName>
    </submittedName>
</protein>
<dbReference type="HOGENOM" id="CLU_087006_0_0_10"/>
<dbReference type="EMBL" id="CP007035">
    <property type="protein sequence ID" value="AHF14140.1"/>
    <property type="molecule type" value="Genomic_DNA"/>
</dbReference>
<dbReference type="Gene3D" id="3.40.30.10">
    <property type="entry name" value="Glutaredoxin"/>
    <property type="match status" value="1"/>
</dbReference>
<dbReference type="SUPFAM" id="SSF52833">
    <property type="entry name" value="Thioredoxin-like"/>
    <property type="match status" value="1"/>
</dbReference>
<accession>W0ETK2</accession>
<evidence type="ECO:0000313" key="3">
    <source>
        <dbReference type="Proteomes" id="UP000003586"/>
    </source>
</evidence>
<evidence type="ECO:0000259" key="1">
    <source>
        <dbReference type="PROSITE" id="PS51352"/>
    </source>
</evidence>
<dbReference type="InterPro" id="IPR050553">
    <property type="entry name" value="Thioredoxin_ResA/DsbE_sf"/>
</dbReference>
<reference evidence="2 3" key="1">
    <citation type="submission" date="2013-12" db="EMBL/GenBank/DDBJ databases">
        <authorList>
            <consortium name="DOE Joint Genome Institute"/>
            <person name="Eisen J."/>
            <person name="Huntemann M."/>
            <person name="Han J."/>
            <person name="Chen A."/>
            <person name="Kyrpides N."/>
            <person name="Mavromatis K."/>
            <person name="Markowitz V."/>
            <person name="Palaniappan K."/>
            <person name="Ivanova N."/>
            <person name="Schaumberg A."/>
            <person name="Pati A."/>
            <person name="Liolios K."/>
            <person name="Nordberg H.P."/>
            <person name="Cantor M.N."/>
            <person name="Hua S.X."/>
            <person name="Woyke T."/>
        </authorList>
    </citation>
    <scope>NUCLEOTIDE SEQUENCE [LARGE SCALE GENOMIC DNA]</scope>
    <source>
        <strain evidence="3">DSM 19437</strain>
    </source>
</reference>
<dbReference type="PANTHER" id="PTHR42852:SF13">
    <property type="entry name" value="PROTEIN DIPZ"/>
    <property type="match status" value="1"/>
</dbReference>
<dbReference type="InterPro" id="IPR013740">
    <property type="entry name" value="Redoxin"/>
</dbReference>
<dbReference type="PROSITE" id="PS51352">
    <property type="entry name" value="THIOREDOXIN_2"/>
    <property type="match status" value="1"/>
</dbReference>
<keyword evidence="3" id="KW-1185">Reference proteome</keyword>
<dbReference type="AlphaFoldDB" id="W0ETK2"/>
<dbReference type="GO" id="GO:0016491">
    <property type="term" value="F:oxidoreductase activity"/>
    <property type="evidence" value="ECO:0007669"/>
    <property type="project" value="InterPro"/>
</dbReference>
<evidence type="ECO:0000313" key="2">
    <source>
        <dbReference type="EMBL" id="AHF14140.1"/>
    </source>
</evidence>
<dbReference type="InterPro" id="IPR036249">
    <property type="entry name" value="Thioredoxin-like_sf"/>
</dbReference>
<sequence>MLKDFRTWWTYISGKIHLERDFIPLNEDSTRISKAAFLHKLASGNYVPFEVLIKDDSSVYKIEHPEKIDSEISDRTIQLAYAHIKNYNWEGKELPRYHFADLNGTTYTPENTKGKVMLLKCWFVHCVACVAEFPELNQLVEKYRNRKDALFISLATDPKDSLHQFFKTHSFNYATVPEQHDYLSKELQVTGYPTHFLINRAGKIVKVTQEAKEIIPFFEKEIEKR</sequence>
<name>W0ETK2_9BACT</name>
<dbReference type="Proteomes" id="UP000003586">
    <property type="component" value="Chromosome"/>
</dbReference>
<gene>
    <name evidence="2" type="ORF">NIASO_00885</name>
</gene>
<dbReference type="PANTHER" id="PTHR42852">
    <property type="entry name" value="THIOL:DISULFIDE INTERCHANGE PROTEIN DSBE"/>
    <property type="match status" value="1"/>
</dbReference>